<dbReference type="InterPro" id="IPR003594">
    <property type="entry name" value="HATPase_dom"/>
</dbReference>
<reference evidence="2 3" key="1">
    <citation type="journal article" date="2020" name="IScience">
        <title>Genome Sequencing of the Endangered Kingdonia uniflora (Circaeasteraceae, Ranunculales) Reveals Potential Mechanisms of Evolutionary Specialization.</title>
        <authorList>
            <person name="Sun Y."/>
            <person name="Deng T."/>
            <person name="Zhang A."/>
            <person name="Moore M.J."/>
            <person name="Landis J.B."/>
            <person name="Lin N."/>
            <person name="Zhang H."/>
            <person name="Zhang X."/>
            <person name="Huang J."/>
            <person name="Zhang X."/>
            <person name="Sun H."/>
            <person name="Wang H."/>
        </authorList>
    </citation>
    <scope>NUCLEOTIDE SEQUENCE [LARGE SCALE GENOMIC DNA]</scope>
    <source>
        <strain evidence="2">TB1705</strain>
        <tissue evidence="2">Leaf</tissue>
    </source>
</reference>
<dbReference type="SMART" id="SM00388">
    <property type="entry name" value="HisKA"/>
    <property type="match status" value="1"/>
</dbReference>
<dbReference type="Pfam" id="PF00512">
    <property type="entry name" value="HisKA"/>
    <property type="match status" value="1"/>
</dbReference>
<dbReference type="SMART" id="SM00387">
    <property type="entry name" value="HATPase_c"/>
    <property type="match status" value="1"/>
</dbReference>
<protein>
    <recommendedName>
        <fullName evidence="1">Histidine kinase domain-containing protein</fullName>
    </recommendedName>
</protein>
<sequence length="286" mass="32655">MLMGEVFGTEISCCCLKNQESFVNVEILLNKAMMGVETEKVSFCFYRRSGNYVECLLSASKKVDDEGITTEVFCFMQLASTELQQALHLQRLSAQTALIRLKTLSYMKQQIKNSLSGITYSRKLLEGTNLDEEQKHLLHTNVQCQRQLNKILDDTDLESIMDGLRLQQILADFLTVSINFSPNGDQLWISSSLRKDRLGDSFHLAHLELWITHSGSGIPNEFFNDMYENNNDTSEEGVSLLVNRKLLKLMNGDVRYVRETGKSSLIILVELASNRTQVPRLRQLFR</sequence>
<dbReference type="GO" id="GO:0000155">
    <property type="term" value="F:phosphorelay sensor kinase activity"/>
    <property type="evidence" value="ECO:0007669"/>
    <property type="project" value="InterPro"/>
</dbReference>
<proteinExistence type="predicted"/>
<dbReference type="Proteomes" id="UP000541444">
    <property type="component" value="Unassembled WGS sequence"/>
</dbReference>
<dbReference type="SUPFAM" id="SSF55874">
    <property type="entry name" value="ATPase domain of HSP90 chaperone/DNA topoisomerase II/histidine kinase"/>
    <property type="match status" value="1"/>
</dbReference>
<dbReference type="EMBL" id="JACGCM010002247">
    <property type="protein sequence ID" value="KAF6142741.1"/>
    <property type="molecule type" value="Genomic_DNA"/>
</dbReference>
<dbReference type="PROSITE" id="PS50109">
    <property type="entry name" value="HIS_KIN"/>
    <property type="match status" value="1"/>
</dbReference>
<dbReference type="AlphaFoldDB" id="A0A7J7LJ91"/>
<evidence type="ECO:0000259" key="1">
    <source>
        <dbReference type="PROSITE" id="PS50109"/>
    </source>
</evidence>
<dbReference type="InterPro" id="IPR036890">
    <property type="entry name" value="HATPase_C_sf"/>
</dbReference>
<comment type="caution">
    <text evidence="2">The sequence shown here is derived from an EMBL/GenBank/DDBJ whole genome shotgun (WGS) entry which is preliminary data.</text>
</comment>
<organism evidence="2 3">
    <name type="scientific">Kingdonia uniflora</name>
    <dbReference type="NCBI Taxonomy" id="39325"/>
    <lineage>
        <taxon>Eukaryota</taxon>
        <taxon>Viridiplantae</taxon>
        <taxon>Streptophyta</taxon>
        <taxon>Embryophyta</taxon>
        <taxon>Tracheophyta</taxon>
        <taxon>Spermatophyta</taxon>
        <taxon>Magnoliopsida</taxon>
        <taxon>Ranunculales</taxon>
        <taxon>Circaeasteraceae</taxon>
        <taxon>Kingdonia</taxon>
    </lineage>
</organism>
<name>A0A7J7LJ91_9MAGN</name>
<feature type="domain" description="Histidine kinase" evidence="1">
    <location>
        <begin position="162"/>
        <end position="273"/>
    </location>
</feature>
<gene>
    <name evidence="2" type="ORF">GIB67_018452</name>
</gene>
<dbReference type="InterPro" id="IPR005467">
    <property type="entry name" value="His_kinase_dom"/>
</dbReference>
<dbReference type="InterPro" id="IPR003661">
    <property type="entry name" value="HisK_dim/P_dom"/>
</dbReference>
<dbReference type="Pfam" id="PF02518">
    <property type="entry name" value="HATPase_c"/>
    <property type="match status" value="1"/>
</dbReference>
<accession>A0A7J7LJ91</accession>
<evidence type="ECO:0000313" key="3">
    <source>
        <dbReference type="Proteomes" id="UP000541444"/>
    </source>
</evidence>
<dbReference type="Gene3D" id="3.30.565.10">
    <property type="entry name" value="Histidine kinase-like ATPase, C-terminal domain"/>
    <property type="match status" value="1"/>
</dbReference>
<evidence type="ECO:0000313" key="2">
    <source>
        <dbReference type="EMBL" id="KAF6142741.1"/>
    </source>
</evidence>
<keyword evidence="3" id="KW-1185">Reference proteome</keyword>
<dbReference type="OrthoDB" id="1924328at2759"/>